<keyword evidence="5" id="KW-0408">Iron</keyword>
<evidence type="ECO:0000256" key="5">
    <source>
        <dbReference type="ARBA" id="ARBA00023004"/>
    </source>
</evidence>
<protein>
    <submittedName>
        <fullName evidence="8">Rubrerythrin</fullName>
    </submittedName>
</protein>
<name>D7EBP6_METEZ</name>
<dbReference type="InterPro" id="IPR012347">
    <property type="entry name" value="Ferritin-like"/>
</dbReference>
<keyword evidence="3" id="KW-0479">Metal-binding</keyword>
<dbReference type="PANTHER" id="PTHR43865:SF1">
    <property type="entry name" value="RUBRERYTHRIN-RELATED"/>
    <property type="match status" value="1"/>
</dbReference>
<dbReference type="PROSITE" id="PS50905">
    <property type="entry name" value="FERRITIN_LIKE"/>
    <property type="match status" value="1"/>
</dbReference>
<evidence type="ECO:0000259" key="7">
    <source>
        <dbReference type="PROSITE" id="PS50905"/>
    </source>
</evidence>
<proteinExistence type="predicted"/>
<dbReference type="NCBIfam" id="NF045767">
    <property type="entry name" value="RuberyRbr"/>
    <property type="match status" value="1"/>
</dbReference>
<dbReference type="PROSITE" id="PS50903">
    <property type="entry name" value="RUBREDOXIN_LIKE"/>
    <property type="match status" value="1"/>
</dbReference>
<evidence type="ECO:0000313" key="9">
    <source>
        <dbReference type="Proteomes" id="UP000000391"/>
    </source>
</evidence>
<dbReference type="AlphaFoldDB" id="D7EBP6"/>
<dbReference type="Gene3D" id="2.20.28.10">
    <property type="match status" value="1"/>
</dbReference>
<dbReference type="PANTHER" id="PTHR43865">
    <property type="entry name" value="RUBRERYTHRIN-RELATED"/>
    <property type="match status" value="1"/>
</dbReference>
<dbReference type="CDD" id="cd01041">
    <property type="entry name" value="Rubrerythrin"/>
    <property type="match status" value="1"/>
</dbReference>
<evidence type="ECO:0000313" key="8">
    <source>
        <dbReference type="EMBL" id="ADI74888.1"/>
    </source>
</evidence>
<reference evidence="8 9" key="1">
    <citation type="submission" date="2010-06" db="EMBL/GenBank/DDBJ databases">
        <title>Complete sequence chromosome of Methanohalobium evestigatum Z-7303.</title>
        <authorList>
            <consortium name="US DOE Joint Genome Institute"/>
            <person name="Lucas S."/>
            <person name="Copeland A."/>
            <person name="Lapidus A."/>
            <person name="Cheng J.-F."/>
            <person name="Bruce D."/>
            <person name="Goodwin L."/>
            <person name="Pitluck S."/>
            <person name="Saunders E."/>
            <person name="Detter J.C."/>
            <person name="Han C."/>
            <person name="Tapia R."/>
            <person name="Land M."/>
            <person name="Hauser L."/>
            <person name="Kyrpides N."/>
            <person name="Mikhailova N."/>
            <person name="Sieprawska-Lupa M."/>
            <person name="Whitman W.B."/>
            <person name="Anderson I."/>
            <person name="Woyke T."/>
        </authorList>
    </citation>
    <scope>NUCLEOTIDE SEQUENCE [LARGE SCALE GENOMIC DNA]</scope>
    <source>
        <strain evidence="9">ATCC BAA-1072 / DSM 3721 / NBRC 107634 / OCM 161 / Z-7303</strain>
    </source>
</reference>
<dbReference type="Gene3D" id="1.20.1260.10">
    <property type="match status" value="1"/>
</dbReference>
<feature type="domain" description="Rubredoxin-like" evidence="6">
    <location>
        <begin position="155"/>
        <end position="189"/>
    </location>
</feature>
<dbReference type="RefSeq" id="WP_013195453.1">
    <property type="nucleotide sequence ID" value="NC_014253.1"/>
</dbReference>
<accession>D7EBP6</accession>
<evidence type="ECO:0000256" key="1">
    <source>
        <dbReference type="ARBA" id="ARBA00001965"/>
    </source>
</evidence>
<dbReference type="Pfam" id="PF02915">
    <property type="entry name" value="Rubrerythrin"/>
    <property type="match status" value="1"/>
</dbReference>
<evidence type="ECO:0000256" key="2">
    <source>
        <dbReference type="ARBA" id="ARBA00022448"/>
    </source>
</evidence>
<keyword evidence="2" id="KW-0813">Transport</keyword>
<dbReference type="SUPFAM" id="SSF47240">
    <property type="entry name" value="Ferritin-like"/>
    <property type="match status" value="1"/>
</dbReference>
<sequence>MEKTIENMTKAFIGESLARNRYTNFAKVAKEEGYEQISEIFLNTAENEREHAKWMMKLINELKSKSGNSPDKVNLDVDIPVCGSTIDNLKDSISGEEYETTSMYPEFANTADKENLPEIAERFRAIGEVEKHHQERFKKLLNELENHSVYKKDKEVQWVCRKCGYVHTGTEPPEKCPSCDHPYNYFEVKCEEY</sequence>
<comment type="cofactor">
    <cofactor evidence="1">
        <name>Fe(3+)</name>
        <dbReference type="ChEBI" id="CHEBI:29034"/>
    </cofactor>
</comment>
<dbReference type="InterPro" id="IPR003251">
    <property type="entry name" value="Rr_diiron-bd_dom"/>
</dbReference>
<dbReference type="Pfam" id="PF21349">
    <property type="entry name" value="RUBY_RBDX"/>
    <property type="match status" value="1"/>
</dbReference>
<dbReference type="KEGG" id="mev:Metev_2059"/>
<gene>
    <name evidence="8" type="ordered locus">Metev_2059</name>
</gene>
<organism evidence="8 9">
    <name type="scientific">Methanohalobium evestigatum (strain ATCC BAA-1072 / DSM 3721 / NBRC 107634 / OCM 161 / Z-7303)</name>
    <dbReference type="NCBI Taxonomy" id="644295"/>
    <lineage>
        <taxon>Archaea</taxon>
        <taxon>Methanobacteriati</taxon>
        <taxon>Methanobacteriota</taxon>
        <taxon>Stenosarchaea group</taxon>
        <taxon>Methanomicrobia</taxon>
        <taxon>Methanosarcinales</taxon>
        <taxon>Methanosarcinaceae</taxon>
        <taxon>Methanohalobium</taxon>
    </lineage>
</organism>
<dbReference type="EMBL" id="CP002069">
    <property type="protein sequence ID" value="ADI74888.1"/>
    <property type="molecule type" value="Genomic_DNA"/>
</dbReference>
<dbReference type="CDD" id="cd00729">
    <property type="entry name" value="rubredoxin_SM"/>
    <property type="match status" value="1"/>
</dbReference>
<evidence type="ECO:0000256" key="3">
    <source>
        <dbReference type="ARBA" id="ARBA00022723"/>
    </source>
</evidence>
<dbReference type="STRING" id="644295.Metev_2059"/>
<dbReference type="GO" id="GO:0005506">
    <property type="term" value="F:iron ion binding"/>
    <property type="evidence" value="ECO:0007669"/>
    <property type="project" value="InterPro"/>
</dbReference>
<dbReference type="InterPro" id="IPR048574">
    <property type="entry name" value="RUBY_RBDX"/>
</dbReference>
<evidence type="ECO:0000256" key="4">
    <source>
        <dbReference type="ARBA" id="ARBA00022982"/>
    </source>
</evidence>
<feature type="domain" description="Ferritin-like diiron" evidence="7">
    <location>
        <begin position="1"/>
        <end position="148"/>
    </location>
</feature>
<keyword evidence="4" id="KW-0249">Electron transport</keyword>
<dbReference type="InterPro" id="IPR024934">
    <property type="entry name" value="Rubredoxin-like_dom"/>
</dbReference>
<dbReference type="InterPro" id="IPR009040">
    <property type="entry name" value="Ferritin-like_diiron"/>
</dbReference>
<keyword evidence="9" id="KW-1185">Reference proteome</keyword>
<dbReference type="SUPFAM" id="SSF57802">
    <property type="entry name" value="Rubredoxin-like"/>
    <property type="match status" value="1"/>
</dbReference>
<dbReference type="OrthoDB" id="45654at2157"/>
<dbReference type="HOGENOM" id="CLU_095256_0_1_2"/>
<dbReference type="InterPro" id="IPR052364">
    <property type="entry name" value="Rubrerythrin"/>
</dbReference>
<dbReference type="Proteomes" id="UP000000391">
    <property type="component" value="Chromosome"/>
</dbReference>
<dbReference type="GeneID" id="9347719"/>
<evidence type="ECO:0000259" key="6">
    <source>
        <dbReference type="PROSITE" id="PS50903"/>
    </source>
</evidence>
<dbReference type="InterPro" id="IPR009078">
    <property type="entry name" value="Ferritin-like_SF"/>
</dbReference>
<dbReference type="GO" id="GO:0016491">
    <property type="term" value="F:oxidoreductase activity"/>
    <property type="evidence" value="ECO:0007669"/>
    <property type="project" value="InterPro"/>
</dbReference>